<dbReference type="EMBL" id="PDCK01000045">
    <property type="protein sequence ID" value="PRQ18807.1"/>
    <property type="molecule type" value="Genomic_DNA"/>
</dbReference>
<evidence type="ECO:0000313" key="2">
    <source>
        <dbReference type="Proteomes" id="UP000238479"/>
    </source>
</evidence>
<dbReference type="Gramene" id="PRQ18807">
    <property type="protein sequence ID" value="PRQ18807"/>
    <property type="gene ID" value="RchiOBHm_Chr7g0210171"/>
</dbReference>
<name>A0A2P6PA53_ROSCH</name>
<accession>A0A2P6PA53</accession>
<keyword evidence="2" id="KW-1185">Reference proteome</keyword>
<evidence type="ECO:0000313" key="1">
    <source>
        <dbReference type="EMBL" id="PRQ18807.1"/>
    </source>
</evidence>
<comment type="caution">
    <text evidence="1">The sequence shown here is derived from an EMBL/GenBank/DDBJ whole genome shotgun (WGS) entry which is preliminary data.</text>
</comment>
<gene>
    <name evidence="1" type="ORF">RchiOBHm_Chr7g0210171</name>
</gene>
<sequence length="60" mass="6536">MSLVFPFSQHLSCFSSYKSWPSCCACTIVGTCLLFLCLHSQVSLQVVPPSEHDQSPGFPG</sequence>
<dbReference type="Proteomes" id="UP000238479">
    <property type="component" value="Chromosome 7"/>
</dbReference>
<protein>
    <submittedName>
        <fullName evidence="1">Uncharacterized protein</fullName>
    </submittedName>
</protein>
<organism evidence="1 2">
    <name type="scientific">Rosa chinensis</name>
    <name type="common">China rose</name>
    <dbReference type="NCBI Taxonomy" id="74649"/>
    <lineage>
        <taxon>Eukaryota</taxon>
        <taxon>Viridiplantae</taxon>
        <taxon>Streptophyta</taxon>
        <taxon>Embryophyta</taxon>
        <taxon>Tracheophyta</taxon>
        <taxon>Spermatophyta</taxon>
        <taxon>Magnoliopsida</taxon>
        <taxon>eudicotyledons</taxon>
        <taxon>Gunneridae</taxon>
        <taxon>Pentapetalae</taxon>
        <taxon>rosids</taxon>
        <taxon>fabids</taxon>
        <taxon>Rosales</taxon>
        <taxon>Rosaceae</taxon>
        <taxon>Rosoideae</taxon>
        <taxon>Rosoideae incertae sedis</taxon>
        <taxon>Rosa</taxon>
    </lineage>
</organism>
<proteinExistence type="predicted"/>
<reference evidence="1 2" key="1">
    <citation type="journal article" date="2018" name="Nat. Genet.">
        <title>The Rosa genome provides new insights in the design of modern roses.</title>
        <authorList>
            <person name="Bendahmane M."/>
        </authorList>
    </citation>
    <scope>NUCLEOTIDE SEQUENCE [LARGE SCALE GENOMIC DNA]</scope>
    <source>
        <strain evidence="2">cv. Old Blush</strain>
    </source>
</reference>
<dbReference type="AlphaFoldDB" id="A0A2P6PA53"/>